<dbReference type="PANTHER" id="PTHR32071:SF117">
    <property type="entry name" value="PTS-DEPENDENT DIHYDROXYACETONE KINASE OPERON REGULATORY PROTEIN-RELATED"/>
    <property type="match status" value="1"/>
</dbReference>
<dbReference type="EMBL" id="PIPX01000001">
    <property type="protein sequence ID" value="RUO56855.1"/>
    <property type="molecule type" value="Genomic_DNA"/>
</dbReference>
<keyword evidence="1 8" id="KW-0597">Phosphoprotein</keyword>
<protein>
    <submittedName>
        <fullName evidence="11">Sigma-54-dependent Fis family transcriptional regulator</fullName>
    </submittedName>
</protein>
<dbReference type="CDD" id="cd00009">
    <property type="entry name" value="AAA"/>
    <property type="match status" value="1"/>
</dbReference>
<accession>A0A432Y794</accession>
<evidence type="ECO:0000313" key="12">
    <source>
        <dbReference type="Proteomes" id="UP000287649"/>
    </source>
</evidence>
<keyword evidence="5" id="KW-0805">Transcription regulation</keyword>
<dbReference type="SMART" id="SM00382">
    <property type="entry name" value="AAA"/>
    <property type="match status" value="1"/>
</dbReference>
<keyword evidence="6" id="KW-0238">DNA-binding</keyword>
<evidence type="ECO:0000256" key="1">
    <source>
        <dbReference type="ARBA" id="ARBA00022553"/>
    </source>
</evidence>
<dbReference type="InterPro" id="IPR025662">
    <property type="entry name" value="Sigma_54_int_dom_ATP-bd_1"/>
</dbReference>
<dbReference type="Pfam" id="PF25601">
    <property type="entry name" value="AAA_lid_14"/>
    <property type="match status" value="1"/>
</dbReference>
<dbReference type="PROSITE" id="PS00676">
    <property type="entry name" value="SIGMA54_INTERACT_2"/>
    <property type="match status" value="1"/>
</dbReference>
<evidence type="ECO:0000256" key="2">
    <source>
        <dbReference type="ARBA" id="ARBA00022741"/>
    </source>
</evidence>
<keyword evidence="4" id="KW-0902">Two-component regulatory system</keyword>
<evidence type="ECO:0000256" key="4">
    <source>
        <dbReference type="ARBA" id="ARBA00023012"/>
    </source>
</evidence>
<dbReference type="GO" id="GO:0000160">
    <property type="term" value="P:phosphorelay signal transduction system"/>
    <property type="evidence" value="ECO:0007669"/>
    <property type="project" value="UniProtKB-KW"/>
</dbReference>
<evidence type="ECO:0000256" key="8">
    <source>
        <dbReference type="PROSITE-ProRule" id="PRU00169"/>
    </source>
</evidence>
<dbReference type="PROSITE" id="PS00688">
    <property type="entry name" value="SIGMA54_INTERACT_3"/>
    <property type="match status" value="1"/>
</dbReference>
<feature type="modified residue" description="4-aspartylphosphate" evidence="8">
    <location>
        <position position="54"/>
    </location>
</feature>
<dbReference type="Gene3D" id="1.10.8.60">
    <property type="match status" value="1"/>
</dbReference>
<dbReference type="PROSITE" id="PS00675">
    <property type="entry name" value="SIGMA54_INTERACT_1"/>
    <property type="match status" value="1"/>
</dbReference>
<dbReference type="GO" id="GO:0043565">
    <property type="term" value="F:sequence-specific DNA binding"/>
    <property type="evidence" value="ECO:0007669"/>
    <property type="project" value="InterPro"/>
</dbReference>
<dbReference type="FunFam" id="3.40.50.300:FF:000006">
    <property type="entry name" value="DNA-binding transcriptional regulator NtrC"/>
    <property type="match status" value="1"/>
</dbReference>
<dbReference type="SUPFAM" id="SSF52540">
    <property type="entry name" value="P-loop containing nucleoside triphosphate hydrolases"/>
    <property type="match status" value="1"/>
</dbReference>
<dbReference type="GO" id="GO:0006355">
    <property type="term" value="P:regulation of DNA-templated transcription"/>
    <property type="evidence" value="ECO:0007669"/>
    <property type="project" value="InterPro"/>
</dbReference>
<dbReference type="InterPro" id="IPR002197">
    <property type="entry name" value="HTH_Fis"/>
</dbReference>
<dbReference type="PRINTS" id="PR01590">
    <property type="entry name" value="HTHFIS"/>
</dbReference>
<dbReference type="SUPFAM" id="SSF46689">
    <property type="entry name" value="Homeodomain-like"/>
    <property type="match status" value="1"/>
</dbReference>
<dbReference type="Pfam" id="PF02954">
    <property type="entry name" value="HTH_8"/>
    <property type="match status" value="1"/>
</dbReference>
<evidence type="ECO:0000259" key="9">
    <source>
        <dbReference type="PROSITE" id="PS50045"/>
    </source>
</evidence>
<dbReference type="SUPFAM" id="SSF52172">
    <property type="entry name" value="CheY-like"/>
    <property type="match status" value="1"/>
</dbReference>
<dbReference type="InterPro" id="IPR002078">
    <property type="entry name" value="Sigma_54_int"/>
</dbReference>
<keyword evidence="2" id="KW-0547">Nucleotide-binding</keyword>
<sequence length="458" mass="50979">MIKAHIAVVEDDPGLRELLHEELEAEGYQVQAYESAELFLQSERRDTAQLVISDIRLPGASGMELLAELQRQSERPAFILITAFGTVSQAVDALKQGADDFLTKPLDLEHLLMSVARVLDYHQLQREVAHYRSRGGAVLGPAGIVGESRVMRQLYHTIEQVAQADGAVLIQGESGTGKELVAQALHQLSPRAEQPFLAVNCAGIPAELMESEFFGHAAGAFTGAQRERSGLLKEADGGTLLLDEIGEMPLPLQAKLLRVLQEGTLRAVGSDREEQVDVRIIAATHQNLEERVNENAFRADLFYRLETFRIEVPPLRERGNDRLVLAQHFFEQLQQQQDKHVVGFSNAAQALLQTYSFPGNVRELQNAIERAYTFCDGERIEPEHFPERMREHGNTPMGVVASTSGAVEAWPSLQEVQERYVQEVLQATNGNKQSAAKILGITRRTLYRWLADDTTKDS</sequence>
<dbReference type="InterPro" id="IPR025943">
    <property type="entry name" value="Sigma_54_int_dom_ATP-bd_2"/>
</dbReference>
<evidence type="ECO:0000259" key="10">
    <source>
        <dbReference type="PROSITE" id="PS50110"/>
    </source>
</evidence>
<dbReference type="Gene3D" id="3.40.50.300">
    <property type="entry name" value="P-loop containing nucleotide triphosphate hydrolases"/>
    <property type="match status" value="1"/>
</dbReference>
<dbReference type="InterPro" id="IPR027417">
    <property type="entry name" value="P-loop_NTPase"/>
</dbReference>
<evidence type="ECO:0000256" key="7">
    <source>
        <dbReference type="ARBA" id="ARBA00023163"/>
    </source>
</evidence>
<evidence type="ECO:0000256" key="3">
    <source>
        <dbReference type="ARBA" id="ARBA00022840"/>
    </source>
</evidence>
<dbReference type="OrthoDB" id="9804019at2"/>
<dbReference type="InterPro" id="IPR058031">
    <property type="entry name" value="AAA_lid_NorR"/>
</dbReference>
<reference evidence="12" key="1">
    <citation type="journal article" date="2018" name="Front. Microbiol.">
        <title>Genome-Based Analysis Reveals the Taxonomy and Diversity of the Family Idiomarinaceae.</title>
        <authorList>
            <person name="Liu Y."/>
            <person name="Lai Q."/>
            <person name="Shao Z."/>
        </authorList>
    </citation>
    <scope>NUCLEOTIDE SEQUENCE [LARGE SCALE GENOMIC DNA]</scope>
    <source>
        <strain evidence="12">PO-M2</strain>
    </source>
</reference>
<dbReference type="InterPro" id="IPR011006">
    <property type="entry name" value="CheY-like_superfamily"/>
</dbReference>
<evidence type="ECO:0000313" key="11">
    <source>
        <dbReference type="EMBL" id="RUO56855.1"/>
    </source>
</evidence>
<keyword evidence="7" id="KW-0804">Transcription</keyword>
<evidence type="ECO:0000256" key="5">
    <source>
        <dbReference type="ARBA" id="ARBA00023015"/>
    </source>
</evidence>
<dbReference type="InterPro" id="IPR025944">
    <property type="entry name" value="Sigma_54_int_dom_CS"/>
</dbReference>
<dbReference type="GO" id="GO:0005524">
    <property type="term" value="F:ATP binding"/>
    <property type="evidence" value="ECO:0007669"/>
    <property type="project" value="UniProtKB-KW"/>
</dbReference>
<dbReference type="SMART" id="SM00448">
    <property type="entry name" value="REC"/>
    <property type="match status" value="1"/>
</dbReference>
<dbReference type="AlphaFoldDB" id="A0A432Y794"/>
<feature type="domain" description="Response regulatory" evidence="10">
    <location>
        <begin position="5"/>
        <end position="119"/>
    </location>
</feature>
<keyword evidence="3" id="KW-0067">ATP-binding</keyword>
<dbReference type="InterPro" id="IPR001789">
    <property type="entry name" value="Sig_transdc_resp-reg_receiver"/>
</dbReference>
<feature type="domain" description="Sigma-54 factor interaction" evidence="9">
    <location>
        <begin position="144"/>
        <end position="373"/>
    </location>
</feature>
<dbReference type="PROSITE" id="PS50045">
    <property type="entry name" value="SIGMA54_INTERACT_4"/>
    <property type="match status" value="1"/>
</dbReference>
<name>A0A432Y794_9GAMM</name>
<proteinExistence type="predicted"/>
<organism evidence="11 12">
    <name type="scientific">Pseudidiomarina homiensis</name>
    <dbReference type="NCBI Taxonomy" id="364198"/>
    <lineage>
        <taxon>Bacteria</taxon>
        <taxon>Pseudomonadati</taxon>
        <taxon>Pseudomonadota</taxon>
        <taxon>Gammaproteobacteria</taxon>
        <taxon>Alteromonadales</taxon>
        <taxon>Idiomarinaceae</taxon>
        <taxon>Pseudidiomarina</taxon>
    </lineage>
</organism>
<dbReference type="Gene3D" id="1.10.10.60">
    <property type="entry name" value="Homeodomain-like"/>
    <property type="match status" value="1"/>
</dbReference>
<gene>
    <name evidence="11" type="ORF">CWI70_09005</name>
</gene>
<keyword evidence="12" id="KW-1185">Reference proteome</keyword>
<dbReference type="InterPro" id="IPR003593">
    <property type="entry name" value="AAA+_ATPase"/>
</dbReference>
<dbReference type="PANTHER" id="PTHR32071">
    <property type="entry name" value="TRANSCRIPTIONAL REGULATORY PROTEIN"/>
    <property type="match status" value="1"/>
</dbReference>
<dbReference type="FunFam" id="3.40.50.2300:FF:000018">
    <property type="entry name" value="DNA-binding transcriptional regulator NtrC"/>
    <property type="match status" value="1"/>
</dbReference>
<dbReference type="PROSITE" id="PS50110">
    <property type="entry name" value="RESPONSE_REGULATORY"/>
    <property type="match status" value="1"/>
</dbReference>
<dbReference type="Pfam" id="PF00072">
    <property type="entry name" value="Response_reg"/>
    <property type="match status" value="1"/>
</dbReference>
<dbReference type="Gene3D" id="3.40.50.2300">
    <property type="match status" value="1"/>
</dbReference>
<dbReference type="RefSeq" id="WP_126772517.1">
    <property type="nucleotide sequence ID" value="NZ_PIPX01000001.1"/>
</dbReference>
<dbReference type="Pfam" id="PF00158">
    <property type="entry name" value="Sigma54_activat"/>
    <property type="match status" value="1"/>
</dbReference>
<dbReference type="Proteomes" id="UP000287649">
    <property type="component" value="Unassembled WGS sequence"/>
</dbReference>
<evidence type="ECO:0000256" key="6">
    <source>
        <dbReference type="ARBA" id="ARBA00023125"/>
    </source>
</evidence>
<dbReference type="InterPro" id="IPR009057">
    <property type="entry name" value="Homeodomain-like_sf"/>
</dbReference>
<comment type="caution">
    <text evidence="11">The sequence shown here is derived from an EMBL/GenBank/DDBJ whole genome shotgun (WGS) entry which is preliminary data.</text>
</comment>